<feature type="transmembrane region" description="Helical" evidence="2">
    <location>
        <begin position="6"/>
        <end position="22"/>
    </location>
</feature>
<evidence type="ECO:0000259" key="3">
    <source>
        <dbReference type="Pfam" id="PF01464"/>
    </source>
</evidence>
<gene>
    <name evidence="4" type="ORF">A7Q10_00500</name>
</gene>
<keyword evidence="2" id="KW-0472">Membrane</keyword>
<feature type="domain" description="Transglycosylase SLT" evidence="3">
    <location>
        <begin position="36"/>
        <end position="148"/>
    </location>
</feature>
<dbReference type="InterPro" id="IPR023346">
    <property type="entry name" value="Lysozyme-like_dom_sf"/>
</dbReference>
<reference evidence="4 5" key="1">
    <citation type="submission" date="2016-05" db="EMBL/GenBank/DDBJ databases">
        <title>Diversity and Homogeneity among Thermoacidophilic Verrucomicrobia Methanotrophs Linked with Geographical Origin.</title>
        <authorList>
            <person name="Erikstad H.-A."/>
            <person name="Smestad N.B."/>
            <person name="Ceballos R.M."/>
            <person name="Birkeland N.-K."/>
        </authorList>
    </citation>
    <scope>NUCLEOTIDE SEQUENCE [LARGE SCALE GENOMIC DNA]</scope>
    <source>
        <strain evidence="4 5">Phi</strain>
    </source>
</reference>
<dbReference type="AlphaFoldDB" id="A0A4Y8PBA4"/>
<accession>A0A4Y8PBA4</accession>
<evidence type="ECO:0000256" key="1">
    <source>
        <dbReference type="ARBA" id="ARBA00007734"/>
    </source>
</evidence>
<dbReference type="PANTHER" id="PTHR37423">
    <property type="entry name" value="SOLUBLE LYTIC MUREIN TRANSGLYCOSYLASE-RELATED"/>
    <property type="match status" value="1"/>
</dbReference>
<evidence type="ECO:0000313" key="5">
    <source>
        <dbReference type="Proteomes" id="UP000297713"/>
    </source>
</evidence>
<protein>
    <submittedName>
        <fullName evidence="4">Murein transglycosylase</fullName>
    </submittedName>
</protein>
<dbReference type="OrthoDB" id="9815002at2"/>
<dbReference type="Gene3D" id="1.10.530.10">
    <property type="match status" value="1"/>
</dbReference>
<evidence type="ECO:0000313" key="4">
    <source>
        <dbReference type="EMBL" id="TFE68156.1"/>
    </source>
</evidence>
<dbReference type="Proteomes" id="UP000297713">
    <property type="component" value="Unassembled WGS sequence"/>
</dbReference>
<dbReference type="EMBL" id="LXQC01000143">
    <property type="protein sequence ID" value="TFE68156.1"/>
    <property type="molecule type" value="Genomic_DNA"/>
</dbReference>
<dbReference type="CDD" id="cd16896">
    <property type="entry name" value="LT_Slt70-like"/>
    <property type="match status" value="1"/>
</dbReference>
<name>A0A4Y8PBA4_9BACT</name>
<sequence>MTKTVNLIIILLFTIIMILFLWQDIASKIEMKYDSYIAEYAHEYGVDPLLIKAVIWKESRFRPKKIGRSGERGLMQIREPAVQDWVQKEKTSPIPIDNLLDPQLNIQIGSWYLGQALKRWQNTDNPTVFALAEYNAGRRNALHWVDPQNPTSASAFLRKIDFPSTKSYILKILERYKEYKGGFFWLSWNEVLTFIGSDESRDYNSTKKNK</sequence>
<comment type="similarity">
    <text evidence="1">Belongs to the transglycosylase Slt family.</text>
</comment>
<keyword evidence="2" id="KW-1133">Transmembrane helix</keyword>
<proteinExistence type="inferred from homology"/>
<comment type="caution">
    <text evidence="4">The sequence shown here is derived from an EMBL/GenBank/DDBJ whole genome shotgun (WGS) entry which is preliminary data.</text>
</comment>
<organism evidence="4 5">
    <name type="scientific">Methylacidiphilum caldifontis</name>
    <dbReference type="NCBI Taxonomy" id="2795386"/>
    <lineage>
        <taxon>Bacteria</taxon>
        <taxon>Pseudomonadati</taxon>
        <taxon>Verrucomicrobiota</taxon>
        <taxon>Methylacidiphilae</taxon>
        <taxon>Methylacidiphilales</taxon>
        <taxon>Methylacidiphilaceae</taxon>
        <taxon>Methylacidiphilum (ex Ratnadevi et al. 2023)</taxon>
    </lineage>
</organism>
<evidence type="ECO:0000256" key="2">
    <source>
        <dbReference type="SAM" id="Phobius"/>
    </source>
</evidence>
<dbReference type="Pfam" id="PF01464">
    <property type="entry name" value="SLT"/>
    <property type="match status" value="1"/>
</dbReference>
<keyword evidence="5" id="KW-1185">Reference proteome</keyword>
<dbReference type="RefSeq" id="WP_134440219.1">
    <property type="nucleotide sequence ID" value="NZ_CP065957.1"/>
</dbReference>
<dbReference type="InterPro" id="IPR008258">
    <property type="entry name" value="Transglycosylase_SLT_dom_1"/>
</dbReference>
<dbReference type="SUPFAM" id="SSF53955">
    <property type="entry name" value="Lysozyme-like"/>
    <property type="match status" value="1"/>
</dbReference>
<keyword evidence="2" id="KW-0812">Transmembrane</keyword>
<dbReference type="PANTHER" id="PTHR37423:SF2">
    <property type="entry name" value="MEMBRANE-BOUND LYTIC MUREIN TRANSGLYCOSYLASE C"/>
    <property type="match status" value="1"/>
</dbReference>